<dbReference type="InterPro" id="IPR036188">
    <property type="entry name" value="FAD/NAD-bd_sf"/>
</dbReference>
<dbReference type="AlphaFoldDB" id="A0A8J4RJ54"/>
<dbReference type="PANTHER" id="PTHR48105">
    <property type="entry name" value="THIOREDOXIN REDUCTASE 1-RELATED-RELATED"/>
    <property type="match status" value="1"/>
</dbReference>
<dbReference type="InterPro" id="IPR039648">
    <property type="entry name" value="DHPH_N"/>
</dbReference>
<feature type="domain" description="Pyridine nucleotide-disulphide oxidoreductase N-terminal" evidence="4">
    <location>
        <begin position="93"/>
        <end position="147"/>
    </location>
</feature>
<organism evidence="5 6">
    <name type="scientific">Castanea mollissima</name>
    <name type="common">Chinese chestnut</name>
    <dbReference type="NCBI Taxonomy" id="60419"/>
    <lineage>
        <taxon>Eukaryota</taxon>
        <taxon>Viridiplantae</taxon>
        <taxon>Streptophyta</taxon>
        <taxon>Embryophyta</taxon>
        <taxon>Tracheophyta</taxon>
        <taxon>Spermatophyta</taxon>
        <taxon>Magnoliopsida</taxon>
        <taxon>eudicotyledons</taxon>
        <taxon>Gunneridae</taxon>
        <taxon>Pentapetalae</taxon>
        <taxon>rosids</taxon>
        <taxon>fabids</taxon>
        <taxon>Fagales</taxon>
        <taxon>Fagaceae</taxon>
        <taxon>Castanea</taxon>
    </lineage>
</organism>
<dbReference type="EMBL" id="JRKL02000521">
    <property type="protein sequence ID" value="KAF3970560.1"/>
    <property type="molecule type" value="Genomic_DNA"/>
</dbReference>
<comment type="caution">
    <text evidence="5">The sequence shown here is derived from an EMBL/GenBank/DDBJ whole genome shotgun (WGS) entry which is preliminary data.</text>
</comment>
<dbReference type="InterPro" id="IPR050097">
    <property type="entry name" value="Ferredoxin-NADP_redctase_2"/>
</dbReference>
<evidence type="ECO:0000259" key="4">
    <source>
        <dbReference type="Pfam" id="PF00070"/>
    </source>
</evidence>
<sequence length="331" mass="36526">MDDLHTLETRLCITGKWPSCPNHCHIRPLPQAVAMLLHSDSNRDNQQGGFFLLHHPFHGSGTEAYRLVLCATVLHPFSGEALRLFNCRRGFRMEEATFLTKYGSIVYIIHRRDTFKASKIMQQRALTNPKIQVLWNSVVMGAYGDENTNNRVLGGHEPATKYLDGQLELDSGGYVVMIPKFLLPEISRIRSIAAHTAAIYASCAKLKPILFEGWMANGIAPGGQLTTTIEVENFSGFPDGNNGIELIDRCRKQSLRIGTQILTETVNKVDFSTNPFMVFIDSKIVIAKSIIMATGAVAKRLDFLSSGEGPGGFWNRGISACAVLDGVAPIF</sequence>
<evidence type="ECO:0000256" key="2">
    <source>
        <dbReference type="ARBA" id="ARBA00022630"/>
    </source>
</evidence>
<dbReference type="GO" id="GO:0016491">
    <property type="term" value="F:oxidoreductase activity"/>
    <property type="evidence" value="ECO:0007669"/>
    <property type="project" value="UniProtKB-KW"/>
</dbReference>
<evidence type="ECO:0000256" key="1">
    <source>
        <dbReference type="ARBA" id="ARBA00009333"/>
    </source>
</evidence>
<comment type="similarity">
    <text evidence="1">Belongs to the class-II pyridine nucleotide-disulfide oxidoreductase family.</text>
</comment>
<dbReference type="Pfam" id="PF00070">
    <property type="entry name" value="Pyr_redox"/>
    <property type="match status" value="1"/>
</dbReference>
<protein>
    <recommendedName>
        <fullName evidence="4">Pyridine nucleotide-disulphide oxidoreductase N-terminal domain-containing protein</fullName>
    </recommendedName>
</protein>
<evidence type="ECO:0000313" key="5">
    <source>
        <dbReference type="EMBL" id="KAF3970560.1"/>
    </source>
</evidence>
<dbReference type="OrthoDB" id="371245at2759"/>
<name>A0A8J4RJ54_9ROSI</name>
<evidence type="ECO:0000313" key="6">
    <source>
        <dbReference type="Proteomes" id="UP000737018"/>
    </source>
</evidence>
<dbReference type="GO" id="GO:0097237">
    <property type="term" value="P:cellular response to toxic substance"/>
    <property type="evidence" value="ECO:0007669"/>
    <property type="project" value="UniProtKB-ARBA"/>
</dbReference>
<dbReference type="Proteomes" id="UP000737018">
    <property type="component" value="Unassembled WGS sequence"/>
</dbReference>
<dbReference type="Gene3D" id="3.50.50.60">
    <property type="entry name" value="FAD/NAD(P)-binding domain"/>
    <property type="match status" value="4"/>
</dbReference>
<evidence type="ECO:0000256" key="3">
    <source>
        <dbReference type="ARBA" id="ARBA00023002"/>
    </source>
</evidence>
<keyword evidence="3" id="KW-0560">Oxidoreductase</keyword>
<dbReference type="PRINTS" id="PR00469">
    <property type="entry name" value="PNDRDTASEII"/>
</dbReference>
<keyword evidence="2" id="KW-0285">Flavoprotein</keyword>
<keyword evidence="6" id="KW-1185">Reference proteome</keyword>
<gene>
    <name evidence="5" type="ORF">CMV_005760</name>
</gene>
<accession>A0A8J4RJ54</accession>
<proteinExistence type="inferred from homology"/>
<dbReference type="SUPFAM" id="SSF51905">
    <property type="entry name" value="FAD/NAD(P)-binding domain"/>
    <property type="match status" value="2"/>
</dbReference>
<reference evidence="5" key="1">
    <citation type="submission" date="2020-03" db="EMBL/GenBank/DDBJ databases">
        <title>Castanea mollissima Vanexum genome sequencing.</title>
        <authorList>
            <person name="Staton M."/>
        </authorList>
    </citation>
    <scope>NUCLEOTIDE SEQUENCE</scope>
    <source>
        <tissue evidence="5">Leaf</tissue>
    </source>
</reference>